<comment type="caution">
    <text evidence="2">The sequence shown here is derived from an EMBL/GenBank/DDBJ whole genome shotgun (WGS) entry which is preliminary data.</text>
</comment>
<proteinExistence type="predicted"/>
<dbReference type="EMBL" id="JABCRI010001376">
    <property type="protein sequence ID" value="KAF8364620.1"/>
    <property type="molecule type" value="Genomic_DNA"/>
</dbReference>
<organism evidence="2 3">
    <name type="scientific">Tetracentron sinense</name>
    <name type="common">Spur-leaf</name>
    <dbReference type="NCBI Taxonomy" id="13715"/>
    <lineage>
        <taxon>Eukaryota</taxon>
        <taxon>Viridiplantae</taxon>
        <taxon>Streptophyta</taxon>
        <taxon>Embryophyta</taxon>
        <taxon>Tracheophyta</taxon>
        <taxon>Spermatophyta</taxon>
        <taxon>Magnoliopsida</taxon>
        <taxon>Trochodendrales</taxon>
        <taxon>Trochodendraceae</taxon>
        <taxon>Tetracentron</taxon>
    </lineage>
</organism>
<sequence>MADSTPRNPLDGNFCESAESHSWDGSIPSDDWVLPYSDVEDNIGNHPPPLSTTRFRMQRKDCAFSNPIINSHSGIHVQLNLASRNIIGDIEKPHDDPSHRDDMITQSLERFLVLIWDVLKRFGM</sequence>
<evidence type="ECO:0000256" key="1">
    <source>
        <dbReference type="SAM" id="MobiDB-lite"/>
    </source>
</evidence>
<feature type="region of interest" description="Disordered" evidence="1">
    <location>
        <begin position="1"/>
        <end position="28"/>
    </location>
</feature>
<dbReference type="AlphaFoldDB" id="A0A834Y9D3"/>
<dbReference type="Proteomes" id="UP000655225">
    <property type="component" value="Unassembled WGS sequence"/>
</dbReference>
<evidence type="ECO:0000313" key="2">
    <source>
        <dbReference type="EMBL" id="KAF8364620.1"/>
    </source>
</evidence>
<name>A0A834Y9D3_TETSI</name>
<accession>A0A834Y9D3</accession>
<evidence type="ECO:0000313" key="3">
    <source>
        <dbReference type="Proteomes" id="UP000655225"/>
    </source>
</evidence>
<keyword evidence="3" id="KW-1185">Reference proteome</keyword>
<reference evidence="2 3" key="1">
    <citation type="submission" date="2020-04" db="EMBL/GenBank/DDBJ databases">
        <title>Plant Genome Project.</title>
        <authorList>
            <person name="Zhang R.-G."/>
        </authorList>
    </citation>
    <scope>NUCLEOTIDE SEQUENCE [LARGE SCALE GENOMIC DNA]</scope>
    <source>
        <strain evidence="2">YNK0</strain>
        <tissue evidence="2">Leaf</tissue>
    </source>
</reference>
<protein>
    <submittedName>
        <fullName evidence="2">Uncharacterized protein</fullName>
    </submittedName>
</protein>
<gene>
    <name evidence="2" type="ORF">HHK36_033411</name>
</gene>